<proteinExistence type="predicted"/>
<dbReference type="EMBL" id="QJJX01000007">
    <property type="protein sequence ID" value="PXX23197.1"/>
    <property type="molecule type" value="Genomic_DNA"/>
</dbReference>
<keyword evidence="1" id="KW-1133">Transmembrane helix</keyword>
<keyword evidence="3" id="KW-1185">Reference proteome</keyword>
<evidence type="ECO:0008006" key="4">
    <source>
        <dbReference type="Google" id="ProtNLM"/>
    </source>
</evidence>
<dbReference type="AlphaFoldDB" id="A0A318I6U4"/>
<gene>
    <name evidence="2" type="ORF">EJ73_00865</name>
</gene>
<dbReference type="STRING" id="1122991.GCA_000613445_02489"/>
<dbReference type="NCBIfam" id="NF037970">
    <property type="entry name" value="vanZ_1"/>
    <property type="match status" value="1"/>
</dbReference>
<evidence type="ECO:0000313" key="3">
    <source>
        <dbReference type="Proteomes" id="UP000248314"/>
    </source>
</evidence>
<dbReference type="PANTHER" id="PTHR28008">
    <property type="entry name" value="DOMAIN PROTEIN, PUTATIVE (AFU_ORTHOLOGUE AFUA_3G10980)-RELATED"/>
    <property type="match status" value="1"/>
</dbReference>
<comment type="caution">
    <text evidence="2">The sequence shown here is derived from an EMBL/GenBank/DDBJ whole genome shotgun (WGS) entry which is preliminary data.</text>
</comment>
<feature type="transmembrane region" description="Helical" evidence="1">
    <location>
        <begin position="80"/>
        <end position="99"/>
    </location>
</feature>
<sequence>MKSRRLEKVNLARHIIMAYPFATCLIVGIWVVCLMPVPETPLANISLFDKWVHMALYAFLSITLWAEYLRRHKELNKKHLLIGVFMAPLLMGGLIELAQATCTGGTRSGDWLDFAANSIGVVVGNVIGMLLAKCFAKGKKGK</sequence>
<feature type="transmembrane region" description="Helical" evidence="1">
    <location>
        <begin position="51"/>
        <end position="68"/>
    </location>
</feature>
<evidence type="ECO:0000313" key="2">
    <source>
        <dbReference type="EMBL" id="PXX23197.1"/>
    </source>
</evidence>
<dbReference type="PANTHER" id="PTHR28008:SF1">
    <property type="entry name" value="DOMAIN PROTEIN, PUTATIVE (AFU_ORTHOLOGUE AFUA_3G10980)-RELATED"/>
    <property type="match status" value="1"/>
</dbReference>
<feature type="transmembrane region" description="Helical" evidence="1">
    <location>
        <begin position="12"/>
        <end position="31"/>
    </location>
</feature>
<feature type="transmembrane region" description="Helical" evidence="1">
    <location>
        <begin position="111"/>
        <end position="132"/>
    </location>
</feature>
<protein>
    <recommendedName>
        <fullName evidence="4">VanZ like protein</fullName>
    </recommendedName>
</protein>
<organism evidence="2 3">
    <name type="scientific">Hoylesella shahii DSM 15611 = JCM 12083</name>
    <dbReference type="NCBI Taxonomy" id="1122991"/>
    <lineage>
        <taxon>Bacteria</taxon>
        <taxon>Pseudomonadati</taxon>
        <taxon>Bacteroidota</taxon>
        <taxon>Bacteroidia</taxon>
        <taxon>Bacteroidales</taxon>
        <taxon>Prevotellaceae</taxon>
        <taxon>Hoylesella</taxon>
    </lineage>
</organism>
<reference evidence="2 3" key="1">
    <citation type="submission" date="2018-05" db="EMBL/GenBank/DDBJ databases">
        <title>Genomic Encyclopedia of Type Strains, Phase I: the one thousand microbial genomes (KMG-I) project.</title>
        <authorList>
            <person name="Kyrpides N."/>
        </authorList>
    </citation>
    <scope>NUCLEOTIDE SEQUENCE [LARGE SCALE GENOMIC DNA]</scope>
    <source>
        <strain evidence="2 3">DSM 15611</strain>
    </source>
</reference>
<evidence type="ECO:0000256" key="1">
    <source>
        <dbReference type="SAM" id="Phobius"/>
    </source>
</evidence>
<accession>A0A318I6U4</accession>
<keyword evidence="1" id="KW-0472">Membrane</keyword>
<dbReference type="RefSeq" id="WP_052336659.1">
    <property type="nucleotide sequence ID" value="NZ_BAIZ01000007.1"/>
</dbReference>
<dbReference type="Proteomes" id="UP000248314">
    <property type="component" value="Unassembled WGS sequence"/>
</dbReference>
<keyword evidence="1" id="KW-0812">Transmembrane</keyword>
<name>A0A318I6U4_9BACT</name>